<evidence type="ECO:0000256" key="4">
    <source>
        <dbReference type="ARBA" id="ARBA00023163"/>
    </source>
</evidence>
<dbReference type="InterPro" id="IPR036388">
    <property type="entry name" value="WH-like_DNA-bd_sf"/>
</dbReference>
<dbReference type="Pfam" id="PF00392">
    <property type="entry name" value="GntR"/>
    <property type="match status" value="1"/>
</dbReference>
<name>A0A841R9L7_9SPIO</name>
<dbReference type="Gene3D" id="3.40.50.2300">
    <property type="match status" value="2"/>
</dbReference>
<dbReference type="Proteomes" id="UP000587760">
    <property type="component" value="Unassembled WGS sequence"/>
</dbReference>
<dbReference type="Gene3D" id="1.10.10.10">
    <property type="entry name" value="Winged helix-like DNA-binding domain superfamily/Winged helix DNA-binding domain"/>
    <property type="match status" value="1"/>
</dbReference>
<dbReference type="PROSITE" id="PS50949">
    <property type="entry name" value="HTH_GNTR"/>
    <property type="match status" value="1"/>
</dbReference>
<organism evidence="6 7">
    <name type="scientific">Spirochaeta isovalerica</name>
    <dbReference type="NCBI Taxonomy" id="150"/>
    <lineage>
        <taxon>Bacteria</taxon>
        <taxon>Pseudomonadati</taxon>
        <taxon>Spirochaetota</taxon>
        <taxon>Spirochaetia</taxon>
        <taxon>Spirochaetales</taxon>
        <taxon>Spirochaetaceae</taxon>
        <taxon>Spirochaeta</taxon>
    </lineage>
</organism>
<dbReference type="Pfam" id="PF13377">
    <property type="entry name" value="Peripla_BP_3"/>
    <property type="match status" value="1"/>
</dbReference>
<dbReference type="GO" id="GO:0000976">
    <property type="term" value="F:transcription cis-regulatory region binding"/>
    <property type="evidence" value="ECO:0007669"/>
    <property type="project" value="TreeGrafter"/>
</dbReference>
<sequence length="372" mass="42835">MSLKYKIVKDALLKIFDDDNYRNGDQLPTEFELMDKYGFSRYTIRQALEELEKDGIIERIHGRGSFFIGKPDVSRESISGERKEQKGFIGMVNFYSHDYIYPDIMRGIEDTIYANGYSLVLSNCNQDYSKELESVRRLIDQGVKGLIIEPSRNSQITDNHPLLSLLRGAGIPVVTTNWNSKVKNFSMVTIDDVKCGYDAINYLLEKGHRKIGIIYKYDVQAGRDRFDGYIKALNDASIEVNDQYIKHYSDLEEFQYSEQGYKLTSQMLSGSPDPPTAIFYFNDNVALQGYRAIKDCGFRIPEDISVVGFDDYKSSTLLSPPLTTFEHPKYAMGRWAAYILLEELEPSHRPMPKQMIFEPPFIERESVRDLLI</sequence>
<evidence type="ECO:0000256" key="1">
    <source>
        <dbReference type="ARBA" id="ARBA00022491"/>
    </source>
</evidence>
<keyword evidence="4" id="KW-0804">Transcription</keyword>
<dbReference type="InterPro" id="IPR000524">
    <property type="entry name" value="Tscrpt_reg_HTH_GntR"/>
</dbReference>
<dbReference type="SUPFAM" id="SSF46785">
    <property type="entry name" value="Winged helix' DNA-binding domain"/>
    <property type="match status" value="1"/>
</dbReference>
<feature type="domain" description="HTH gntR-type" evidence="5">
    <location>
        <begin position="2"/>
        <end position="70"/>
    </location>
</feature>
<evidence type="ECO:0000313" key="6">
    <source>
        <dbReference type="EMBL" id="MBB6479917.1"/>
    </source>
</evidence>
<dbReference type="AlphaFoldDB" id="A0A841R9L7"/>
<dbReference type="RefSeq" id="WP_184745577.1">
    <property type="nucleotide sequence ID" value="NZ_JACHGJ010000002.1"/>
</dbReference>
<dbReference type="InterPro" id="IPR046335">
    <property type="entry name" value="LacI/GalR-like_sensor"/>
</dbReference>
<reference evidence="6 7" key="1">
    <citation type="submission" date="2020-08" db="EMBL/GenBank/DDBJ databases">
        <title>Genomic Encyclopedia of Type Strains, Phase IV (KMG-IV): sequencing the most valuable type-strain genomes for metagenomic binning, comparative biology and taxonomic classification.</title>
        <authorList>
            <person name="Goeker M."/>
        </authorList>
    </citation>
    <scope>NUCLEOTIDE SEQUENCE [LARGE SCALE GENOMIC DNA]</scope>
    <source>
        <strain evidence="6 7">DSM 2461</strain>
    </source>
</reference>
<keyword evidence="1" id="KW-0678">Repressor</keyword>
<proteinExistence type="predicted"/>
<accession>A0A841R9L7</accession>
<dbReference type="CDD" id="cd01541">
    <property type="entry name" value="PBP1_AraR"/>
    <property type="match status" value="1"/>
</dbReference>
<keyword evidence="7" id="KW-1185">Reference proteome</keyword>
<dbReference type="EMBL" id="JACHGJ010000002">
    <property type="protein sequence ID" value="MBB6479917.1"/>
    <property type="molecule type" value="Genomic_DNA"/>
</dbReference>
<dbReference type="InterPro" id="IPR033532">
    <property type="entry name" value="AraR_ligand_bind_dom"/>
</dbReference>
<dbReference type="PANTHER" id="PTHR30146">
    <property type="entry name" value="LACI-RELATED TRANSCRIPTIONAL REPRESSOR"/>
    <property type="match status" value="1"/>
</dbReference>
<dbReference type="PRINTS" id="PR00035">
    <property type="entry name" value="HTHGNTR"/>
</dbReference>
<keyword evidence="3" id="KW-0238">DNA-binding</keyword>
<evidence type="ECO:0000313" key="7">
    <source>
        <dbReference type="Proteomes" id="UP000587760"/>
    </source>
</evidence>
<dbReference type="GO" id="GO:0003700">
    <property type="term" value="F:DNA-binding transcription factor activity"/>
    <property type="evidence" value="ECO:0007669"/>
    <property type="project" value="InterPro"/>
</dbReference>
<dbReference type="SUPFAM" id="SSF53822">
    <property type="entry name" value="Periplasmic binding protein-like I"/>
    <property type="match status" value="1"/>
</dbReference>
<evidence type="ECO:0000256" key="3">
    <source>
        <dbReference type="ARBA" id="ARBA00023125"/>
    </source>
</evidence>
<dbReference type="CDD" id="cd07377">
    <property type="entry name" value="WHTH_GntR"/>
    <property type="match status" value="1"/>
</dbReference>
<dbReference type="PANTHER" id="PTHR30146:SF148">
    <property type="entry name" value="HTH-TYPE TRANSCRIPTIONAL REPRESSOR PURR-RELATED"/>
    <property type="match status" value="1"/>
</dbReference>
<evidence type="ECO:0000256" key="2">
    <source>
        <dbReference type="ARBA" id="ARBA00023015"/>
    </source>
</evidence>
<evidence type="ECO:0000259" key="5">
    <source>
        <dbReference type="PROSITE" id="PS50949"/>
    </source>
</evidence>
<comment type="caution">
    <text evidence="6">The sequence shown here is derived from an EMBL/GenBank/DDBJ whole genome shotgun (WGS) entry which is preliminary data.</text>
</comment>
<dbReference type="InterPro" id="IPR028082">
    <property type="entry name" value="Peripla_BP_I"/>
</dbReference>
<gene>
    <name evidence="6" type="ORF">HNR50_001575</name>
</gene>
<keyword evidence="2" id="KW-0805">Transcription regulation</keyword>
<dbReference type="SMART" id="SM00345">
    <property type="entry name" value="HTH_GNTR"/>
    <property type="match status" value="1"/>
</dbReference>
<dbReference type="InterPro" id="IPR036390">
    <property type="entry name" value="WH_DNA-bd_sf"/>
</dbReference>
<protein>
    <submittedName>
        <fullName evidence="6">GntR family transcriptional regulator of arabinose operon</fullName>
    </submittedName>
</protein>